<keyword evidence="2" id="KW-1185">Reference proteome</keyword>
<gene>
    <name evidence="1" type="ORF">OsI_12782</name>
</gene>
<dbReference type="Gene3D" id="3.60.15.10">
    <property type="entry name" value="Ribonuclease Z/Hydroxyacylglutathione hydrolase-like"/>
    <property type="match status" value="1"/>
</dbReference>
<dbReference type="Proteomes" id="UP000007015">
    <property type="component" value="Chromosome 3"/>
</dbReference>
<organism evidence="1 2">
    <name type="scientific">Oryza sativa subsp. indica</name>
    <name type="common">Rice</name>
    <dbReference type="NCBI Taxonomy" id="39946"/>
    <lineage>
        <taxon>Eukaryota</taxon>
        <taxon>Viridiplantae</taxon>
        <taxon>Streptophyta</taxon>
        <taxon>Embryophyta</taxon>
        <taxon>Tracheophyta</taxon>
        <taxon>Spermatophyta</taxon>
        <taxon>Magnoliopsida</taxon>
        <taxon>Liliopsida</taxon>
        <taxon>Poales</taxon>
        <taxon>Poaceae</taxon>
        <taxon>BOP clade</taxon>
        <taxon>Oryzoideae</taxon>
        <taxon>Oryzeae</taxon>
        <taxon>Oryzinae</taxon>
        <taxon>Oryza</taxon>
        <taxon>Oryza sativa</taxon>
    </lineage>
</organism>
<protein>
    <recommendedName>
        <fullName evidence="3">Metallo-beta-lactamase domain-containing protein</fullName>
    </recommendedName>
</protein>
<sequence>MEPPAGDAASSSLIFLGTGCSTVVPDTRCLIRPSSTPPCPICSQALSLPPHRNPNYRCTQSLALKRCNTSLFIDYCDNDGTHSQQPSQMWLAALQSVSCVEAWLRCWLTLPNSVLSVLQFLIIPTHEHADAILGLDDVWMIRPSDGRNDFGQVPVFLTKFTMDSKIPLLCEGDEASQVAQLDWRIIEGDIEKPFISSGLEFVPLPVMHGEGYVCLGFPIWEIMPSFHAAISKSGAGQLDLLILEANSLHGEALDAVKRISPKRALLTGMAHEIKYCKENQNLAEWSSREGIPVQLAHDGLRVFINL</sequence>
<name>B8AN52_ORYSI</name>
<dbReference type="AlphaFoldDB" id="B8AN52"/>
<evidence type="ECO:0000313" key="2">
    <source>
        <dbReference type="Proteomes" id="UP000007015"/>
    </source>
</evidence>
<dbReference type="EMBL" id="CM000128">
    <property type="protein sequence ID" value="EEC75819.1"/>
    <property type="molecule type" value="Genomic_DNA"/>
</dbReference>
<dbReference type="PANTHER" id="PTHR42663">
    <property type="entry name" value="HYDROLASE C777.06C-RELATED-RELATED"/>
    <property type="match status" value="1"/>
</dbReference>
<dbReference type="STRING" id="39946.B8AN52"/>
<evidence type="ECO:0000313" key="1">
    <source>
        <dbReference type="EMBL" id="EEC75819.1"/>
    </source>
</evidence>
<evidence type="ECO:0008006" key="3">
    <source>
        <dbReference type="Google" id="ProtNLM"/>
    </source>
</evidence>
<dbReference type="Gramene" id="BGIOSGA010158-TA">
    <property type="protein sequence ID" value="BGIOSGA010158-PA"/>
    <property type="gene ID" value="BGIOSGA010158"/>
</dbReference>
<dbReference type="SUPFAM" id="SSF56281">
    <property type="entry name" value="Metallo-hydrolase/oxidoreductase"/>
    <property type="match status" value="1"/>
</dbReference>
<dbReference type="PANTHER" id="PTHR42663:SF2">
    <property type="entry name" value="OS03G0642900 PROTEIN"/>
    <property type="match status" value="1"/>
</dbReference>
<accession>B8AN52</accession>
<dbReference type="HOGENOM" id="CLU_044538_0_0_1"/>
<reference evidence="1 2" key="1">
    <citation type="journal article" date="2005" name="PLoS Biol.">
        <title>The genomes of Oryza sativa: a history of duplications.</title>
        <authorList>
            <person name="Yu J."/>
            <person name="Wang J."/>
            <person name="Lin W."/>
            <person name="Li S."/>
            <person name="Li H."/>
            <person name="Zhou J."/>
            <person name="Ni P."/>
            <person name="Dong W."/>
            <person name="Hu S."/>
            <person name="Zeng C."/>
            <person name="Zhang J."/>
            <person name="Zhang Y."/>
            <person name="Li R."/>
            <person name="Xu Z."/>
            <person name="Li S."/>
            <person name="Li X."/>
            <person name="Zheng H."/>
            <person name="Cong L."/>
            <person name="Lin L."/>
            <person name="Yin J."/>
            <person name="Geng J."/>
            <person name="Li G."/>
            <person name="Shi J."/>
            <person name="Liu J."/>
            <person name="Lv H."/>
            <person name="Li J."/>
            <person name="Wang J."/>
            <person name="Deng Y."/>
            <person name="Ran L."/>
            <person name="Shi X."/>
            <person name="Wang X."/>
            <person name="Wu Q."/>
            <person name="Li C."/>
            <person name="Ren X."/>
            <person name="Wang J."/>
            <person name="Wang X."/>
            <person name="Li D."/>
            <person name="Liu D."/>
            <person name="Zhang X."/>
            <person name="Ji Z."/>
            <person name="Zhao W."/>
            <person name="Sun Y."/>
            <person name="Zhang Z."/>
            <person name="Bao J."/>
            <person name="Han Y."/>
            <person name="Dong L."/>
            <person name="Ji J."/>
            <person name="Chen P."/>
            <person name="Wu S."/>
            <person name="Liu J."/>
            <person name="Xiao Y."/>
            <person name="Bu D."/>
            <person name="Tan J."/>
            <person name="Yang L."/>
            <person name="Ye C."/>
            <person name="Zhang J."/>
            <person name="Xu J."/>
            <person name="Zhou Y."/>
            <person name="Yu Y."/>
            <person name="Zhang B."/>
            <person name="Zhuang S."/>
            <person name="Wei H."/>
            <person name="Liu B."/>
            <person name="Lei M."/>
            <person name="Yu H."/>
            <person name="Li Y."/>
            <person name="Xu H."/>
            <person name="Wei S."/>
            <person name="He X."/>
            <person name="Fang L."/>
            <person name="Zhang Z."/>
            <person name="Zhang Y."/>
            <person name="Huang X."/>
            <person name="Su Z."/>
            <person name="Tong W."/>
            <person name="Li J."/>
            <person name="Tong Z."/>
            <person name="Li S."/>
            <person name="Ye J."/>
            <person name="Wang L."/>
            <person name="Fang L."/>
            <person name="Lei T."/>
            <person name="Chen C."/>
            <person name="Chen H."/>
            <person name="Xu Z."/>
            <person name="Li H."/>
            <person name="Huang H."/>
            <person name="Zhang F."/>
            <person name="Xu H."/>
            <person name="Li N."/>
            <person name="Zhao C."/>
            <person name="Li S."/>
            <person name="Dong L."/>
            <person name="Huang Y."/>
            <person name="Li L."/>
            <person name="Xi Y."/>
            <person name="Qi Q."/>
            <person name="Li W."/>
            <person name="Zhang B."/>
            <person name="Hu W."/>
            <person name="Zhang Y."/>
            <person name="Tian X."/>
            <person name="Jiao Y."/>
            <person name="Liang X."/>
            <person name="Jin J."/>
            <person name="Gao L."/>
            <person name="Zheng W."/>
            <person name="Hao B."/>
            <person name="Liu S."/>
            <person name="Wang W."/>
            <person name="Yuan L."/>
            <person name="Cao M."/>
            <person name="McDermott J."/>
            <person name="Samudrala R."/>
            <person name="Wang J."/>
            <person name="Wong G.K."/>
            <person name="Yang H."/>
        </authorList>
    </citation>
    <scope>NUCLEOTIDE SEQUENCE [LARGE SCALE GENOMIC DNA]</scope>
    <source>
        <strain evidence="2">cv. 93-11</strain>
    </source>
</reference>
<proteinExistence type="predicted"/>
<dbReference type="InterPro" id="IPR036866">
    <property type="entry name" value="RibonucZ/Hydroxyglut_hydro"/>
</dbReference>